<dbReference type="AlphaFoldDB" id="A0A9W4SU63"/>
<name>A0A9W4SU63_9GLOM</name>
<gene>
    <name evidence="1" type="ORF">FWILDA_LOCUS9707</name>
</gene>
<evidence type="ECO:0000313" key="2">
    <source>
        <dbReference type="Proteomes" id="UP001153678"/>
    </source>
</evidence>
<dbReference type="Proteomes" id="UP001153678">
    <property type="component" value="Unassembled WGS sequence"/>
</dbReference>
<accession>A0A9W4SU63</accession>
<protein>
    <submittedName>
        <fullName evidence="1">3750_t:CDS:1</fullName>
    </submittedName>
</protein>
<keyword evidence="2" id="KW-1185">Reference proteome</keyword>
<dbReference type="EMBL" id="CAMKVN010002345">
    <property type="protein sequence ID" value="CAI2180690.1"/>
    <property type="molecule type" value="Genomic_DNA"/>
</dbReference>
<comment type="caution">
    <text evidence="1">The sequence shown here is derived from an EMBL/GenBank/DDBJ whole genome shotgun (WGS) entry which is preliminary data.</text>
</comment>
<proteinExistence type="predicted"/>
<evidence type="ECO:0000313" key="1">
    <source>
        <dbReference type="EMBL" id="CAI2180690.1"/>
    </source>
</evidence>
<organism evidence="1 2">
    <name type="scientific">Funneliformis geosporum</name>
    <dbReference type="NCBI Taxonomy" id="1117311"/>
    <lineage>
        <taxon>Eukaryota</taxon>
        <taxon>Fungi</taxon>
        <taxon>Fungi incertae sedis</taxon>
        <taxon>Mucoromycota</taxon>
        <taxon>Glomeromycotina</taxon>
        <taxon>Glomeromycetes</taxon>
        <taxon>Glomerales</taxon>
        <taxon>Glomeraceae</taxon>
        <taxon>Funneliformis</taxon>
    </lineage>
</organism>
<feature type="non-terminal residue" evidence="1">
    <location>
        <position position="57"/>
    </location>
</feature>
<reference evidence="1" key="1">
    <citation type="submission" date="2022-08" db="EMBL/GenBank/DDBJ databases">
        <authorList>
            <person name="Kallberg Y."/>
            <person name="Tangrot J."/>
            <person name="Rosling A."/>
        </authorList>
    </citation>
    <scope>NUCLEOTIDE SEQUENCE</scope>
    <source>
        <strain evidence="1">Wild A</strain>
    </source>
</reference>
<sequence>SVSDEPSSLEELDVALDGMCRRRLSFPATLSEILCKTINRISRALPITSTKSHNRYC</sequence>